<sequence>MDSGSSSSGPSLFSLPASTPLSPLAASIAQRLPTIPPPDSYRLFNMPEPFSWTPLATLEPSPVFPQPLVLGGSNAIFSGPTLSGHAGVSALPSDFSHPDLETLRHLLQAQEQRGAFLQTQDTPPTHQARHLLAEVALVLALLAVAQEDGETVAVVAVEDADVVAAGITSTIPLTSSLAVLLRRMTVIPDSTLFLHVILHILAVQLIQTQIGQVALIARGLLQVTRFSWAPT</sequence>
<name>A0A9P0VQC1_CUSEU</name>
<keyword evidence="2" id="KW-1185">Reference proteome</keyword>
<gene>
    <name evidence="1" type="ORF">CEURO_LOCUS19</name>
</gene>
<evidence type="ECO:0000313" key="1">
    <source>
        <dbReference type="EMBL" id="CAH9050167.1"/>
    </source>
</evidence>
<dbReference type="EMBL" id="CAMAPE010000001">
    <property type="protein sequence ID" value="CAH9050167.1"/>
    <property type="molecule type" value="Genomic_DNA"/>
</dbReference>
<evidence type="ECO:0000313" key="2">
    <source>
        <dbReference type="Proteomes" id="UP001152484"/>
    </source>
</evidence>
<comment type="caution">
    <text evidence="1">The sequence shown here is derived from an EMBL/GenBank/DDBJ whole genome shotgun (WGS) entry which is preliminary data.</text>
</comment>
<dbReference type="Proteomes" id="UP001152484">
    <property type="component" value="Unassembled WGS sequence"/>
</dbReference>
<protein>
    <submittedName>
        <fullName evidence="1">Uncharacterized protein</fullName>
    </submittedName>
</protein>
<dbReference type="AlphaFoldDB" id="A0A9P0VQC1"/>
<organism evidence="1 2">
    <name type="scientific">Cuscuta europaea</name>
    <name type="common">European dodder</name>
    <dbReference type="NCBI Taxonomy" id="41803"/>
    <lineage>
        <taxon>Eukaryota</taxon>
        <taxon>Viridiplantae</taxon>
        <taxon>Streptophyta</taxon>
        <taxon>Embryophyta</taxon>
        <taxon>Tracheophyta</taxon>
        <taxon>Spermatophyta</taxon>
        <taxon>Magnoliopsida</taxon>
        <taxon>eudicotyledons</taxon>
        <taxon>Gunneridae</taxon>
        <taxon>Pentapetalae</taxon>
        <taxon>asterids</taxon>
        <taxon>lamiids</taxon>
        <taxon>Solanales</taxon>
        <taxon>Convolvulaceae</taxon>
        <taxon>Cuscuteae</taxon>
        <taxon>Cuscuta</taxon>
        <taxon>Cuscuta subgen. Cuscuta</taxon>
    </lineage>
</organism>
<proteinExistence type="predicted"/>
<reference evidence="1" key="1">
    <citation type="submission" date="2022-07" db="EMBL/GenBank/DDBJ databases">
        <authorList>
            <person name="Macas J."/>
            <person name="Novak P."/>
            <person name="Neumann P."/>
        </authorList>
    </citation>
    <scope>NUCLEOTIDE SEQUENCE</scope>
</reference>
<accession>A0A9P0VQC1</accession>